<dbReference type="RefSeq" id="WP_129172346.1">
    <property type="nucleotide sequence ID" value="NZ_JACCBI010000001.1"/>
</dbReference>
<organism evidence="2 3">
    <name type="scientific">Agromyces atrinae</name>
    <dbReference type="NCBI Taxonomy" id="592376"/>
    <lineage>
        <taxon>Bacteria</taxon>
        <taxon>Bacillati</taxon>
        <taxon>Actinomycetota</taxon>
        <taxon>Actinomycetes</taxon>
        <taxon>Micrococcales</taxon>
        <taxon>Microbacteriaceae</taxon>
        <taxon>Agromyces</taxon>
    </lineage>
</organism>
<evidence type="ECO:0008006" key="5">
    <source>
        <dbReference type="Google" id="ProtNLM"/>
    </source>
</evidence>
<evidence type="ECO:0000313" key="3">
    <source>
        <dbReference type="Proteomes" id="UP000292686"/>
    </source>
</evidence>
<evidence type="ECO:0000313" key="2">
    <source>
        <dbReference type="EMBL" id="RXZ88083.1"/>
    </source>
</evidence>
<proteinExistence type="predicted"/>
<sequence>MKLAWWALDYVYAVWRQLAGLAHRRPPARWAHGDSGRPTLVLVPGIYENWRFLVPLGDALNAAGYRVTVIHGLGLNLGGVRESGEAISRALDRVRPAAAGRIIVAHSKGGLIGKQVLVDGTRGVVGLVAVCTPFGGARLARLFTDRRVRALLPTDETIVMLGSSTAVNGRIVSVFGTFDPHVPDGSTLDGATNIEVPVAGHFRILGARATHEAVLTGLGVLTRTDVRGDGM</sequence>
<reference evidence="2 3" key="1">
    <citation type="submission" date="2019-01" db="EMBL/GenBank/DDBJ databases">
        <title>Agromyces.</title>
        <authorList>
            <person name="Li J."/>
        </authorList>
    </citation>
    <scope>NUCLEOTIDE SEQUENCE [LARGE SCALE GENOMIC DNA]</scope>
    <source>
        <strain evidence="2 3">DSM 23870</strain>
    </source>
</reference>
<dbReference type="EMBL" id="SDPM01000001">
    <property type="protein sequence ID" value="RXZ88083.1"/>
    <property type="molecule type" value="Genomic_DNA"/>
</dbReference>
<dbReference type="Gene3D" id="3.40.50.1820">
    <property type="entry name" value="alpha/beta hydrolase"/>
    <property type="match status" value="1"/>
</dbReference>
<gene>
    <name evidence="1" type="ORF">BJ972_002246</name>
    <name evidence="2" type="ORF">ESP50_02530</name>
</gene>
<name>A0A4Q2MC70_9MICO</name>
<reference evidence="1 4" key="2">
    <citation type="submission" date="2020-07" db="EMBL/GenBank/DDBJ databases">
        <title>Sequencing the genomes of 1000 actinobacteria strains.</title>
        <authorList>
            <person name="Klenk H.-P."/>
        </authorList>
    </citation>
    <scope>NUCLEOTIDE SEQUENCE [LARGE SCALE GENOMIC DNA]</scope>
    <source>
        <strain evidence="1 4">DSM 23870</strain>
    </source>
</reference>
<dbReference type="EMBL" id="JACCBI010000001">
    <property type="protein sequence ID" value="NYD67727.1"/>
    <property type="molecule type" value="Genomic_DNA"/>
</dbReference>
<dbReference type="Proteomes" id="UP000292686">
    <property type="component" value="Unassembled WGS sequence"/>
</dbReference>
<dbReference type="OrthoDB" id="9770427at2"/>
<dbReference type="SUPFAM" id="SSF53474">
    <property type="entry name" value="alpha/beta-Hydrolases"/>
    <property type="match status" value="1"/>
</dbReference>
<protein>
    <recommendedName>
        <fullName evidence="5">Alpha/beta hydrolase</fullName>
    </recommendedName>
</protein>
<evidence type="ECO:0000313" key="1">
    <source>
        <dbReference type="EMBL" id="NYD67727.1"/>
    </source>
</evidence>
<dbReference type="AlphaFoldDB" id="A0A4Q2MC70"/>
<comment type="caution">
    <text evidence="2">The sequence shown here is derived from an EMBL/GenBank/DDBJ whole genome shotgun (WGS) entry which is preliminary data.</text>
</comment>
<dbReference type="InterPro" id="IPR029058">
    <property type="entry name" value="AB_hydrolase_fold"/>
</dbReference>
<accession>A0A4Q2MC70</accession>
<keyword evidence="3" id="KW-1185">Reference proteome</keyword>
<dbReference type="Proteomes" id="UP000581087">
    <property type="component" value="Unassembled WGS sequence"/>
</dbReference>
<evidence type="ECO:0000313" key="4">
    <source>
        <dbReference type="Proteomes" id="UP000581087"/>
    </source>
</evidence>